<dbReference type="OrthoDB" id="3793529at2759"/>
<dbReference type="Proteomes" id="UP001140513">
    <property type="component" value="Unassembled WGS sequence"/>
</dbReference>
<dbReference type="GeneID" id="80910279"/>
<comment type="caution">
    <text evidence="1">The sequence shown here is derived from an EMBL/GenBank/DDBJ whole genome shotgun (WGS) entry which is preliminary data.</text>
</comment>
<reference evidence="1" key="1">
    <citation type="submission" date="2022-10" db="EMBL/GenBank/DDBJ databases">
        <title>Tapping the CABI collections for fungal endophytes: first genome assemblies for Collariella, Neodidymelliopsis, Ascochyta clinopodiicola, Didymella pomorum, Didymosphaeria variabile, Neocosmospora piperis and Neocucurbitaria cava.</title>
        <authorList>
            <person name="Hill R."/>
        </authorList>
    </citation>
    <scope>NUCLEOTIDE SEQUENCE</scope>
    <source>
        <strain evidence="1">IMI 356815</strain>
    </source>
</reference>
<evidence type="ECO:0000313" key="1">
    <source>
        <dbReference type="EMBL" id="KAJ4351407.1"/>
    </source>
</evidence>
<dbReference type="RefSeq" id="XP_056069763.1">
    <property type="nucleotide sequence ID" value="XM_056215516.1"/>
</dbReference>
<evidence type="ECO:0000313" key="2">
    <source>
        <dbReference type="Proteomes" id="UP001140513"/>
    </source>
</evidence>
<proteinExistence type="predicted"/>
<keyword evidence="2" id="KW-1185">Reference proteome</keyword>
<sequence length="322" mass="36540">MSSEARLASLPAELLLEIFSHSAPKASARTPPMGYLSNKHENYRINISLRNVKAVCKNFAALVTPLITAHYCDGDFYHVRLNGKKMENWGEIKSVIMDGALCDSDEYGHGKETFHGYLRLRDVDAQLGLADVWEKDSGDEVDDEDEEYSVSPLEQENNYERAAVLCLCRNVEEVLFGSDLDDYWKKWSADKDSIAISPIVSAGKGEAFGRAHRFESLRYLSVDVQFMKIGYMLLHEGLFNTDDIEWARKKMLTLPHGEELIKHATCGEERRWNELLSRPVGTPLPFGSLKKVTNMDALSRGWLRDDLSAEELAEKVKEYEPK</sequence>
<protein>
    <recommendedName>
        <fullName evidence="3">F-box domain-containing protein</fullName>
    </recommendedName>
</protein>
<evidence type="ECO:0008006" key="3">
    <source>
        <dbReference type="Google" id="ProtNLM"/>
    </source>
</evidence>
<name>A0A9W8XID2_9PLEO</name>
<organism evidence="1 2">
    <name type="scientific">Didymosphaeria variabile</name>
    <dbReference type="NCBI Taxonomy" id="1932322"/>
    <lineage>
        <taxon>Eukaryota</taxon>
        <taxon>Fungi</taxon>
        <taxon>Dikarya</taxon>
        <taxon>Ascomycota</taxon>
        <taxon>Pezizomycotina</taxon>
        <taxon>Dothideomycetes</taxon>
        <taxon>Pleosporomycetidae</taxon>
        <taxon>Pleosporales</taxon>
        <taxon>Massarineae</taxon>
        <taxon>Didymosphaeriaceae</taxon>
        <taxon>Didymosphaeria</taxon>
    </lineage>
</organism>
<dbReference type="AlphaFoldDB" id="A0A9W8XID2"/>
<dbReference type="EMBL" id="JAPEUX010000005">
    <property type="protein sequence ID" value="KAJ4351407.1"/>
    <property type="molecule type" value="Genomic_DNA"/>
</dbReference>
<gene>
    <name evidence="1" type="ORF">N0V89_006749</name>
</gene>
<accession>A0A9W8XID2</accession>